<reference evidence="1" key="1">
    <citation type="submission" date="2018-02" db="EMBL/GenBank/DDBJ databases">
        <title>Rhizophora mucronata_Transcriptome.</title>
        <authorList>
            <person name="Meera S.P."/>
            <person name="Sreeshan A."/>
            <person name="Augustine A."/>
        </authorList>
    </citation>
    <scope>NUCLEOTIDE SEQUENCE</scope>
    <source>
        <tissue evidence="1">Leaf</tissue>
    </source>
</reference>
<name>A0A2P2IP77_RHIMU</name>
<protein>
    <submittedName>
        <fullName evidence="1">Pollen-specific protein C13</fullName>
    </submittedName>
</protein>
<accession>A0A2P2IP77</accession>
<sequence length="99" mass="11417">MDDALNNHQIAIHLNCNSTILDMKSEIARNVKITDQTFQSKFNGISLHISVLMKFSKTVLFSRHERNQTNVNFGTHLGINCTRIKTYFTFWWGRGEGDV</sequence>
<organism evidence="1">
    <name type="scientific">Rhizophora mucronata</name>
    <name type="common">Asiatic mangrove</name>
    <dbReference type="NCBI Taxonomy" id="61149"/>
    <lineage>
        <taxon>Eukaryota</taxon>
        <taxon>Viridiplantae</taxon>
        <taxon>Streptophyta</taxon>
        <taxon>Embryophyta</taxon>
        <taxon>Tracheophyta</taxon>
        <taxon>Spermatophyta</taxon>
        <taxon>Magnoliopsida</taxon>
        <taxon>eudicotyledons</taxon>
        <taxon>Gunneridae</taxon>
        <taxon>Pentapetalae</taxon>
        <taxon>rosids</taxon>
        <taxon>fabids</taxon>
        <taxon>Malpighiales</taxon>
        <taxon>Rhizophoraceae</taxon>
        <taxon>Rhizophora</taxon>
    </lineage>
</organism>
<proteinExistence type="predicted"/>
<dbReference type="EMBL" id="GGEC01002533">
    <property type="protein sequence ID" value="MBW83016.1"/>
    <property type="molecule type" value="Transcribed_RNA"/>
</dbReference>
<evidence type="ECO:0000313" key="1">
    <source>
        <dbReference type="EMBL" id="MBW83016.1"/>
    </source>
</evidence>
<dbReference type="AlphaFoldDB" id="A0A2P2IP77"/>